<keyword evidence="15" id="KW-1133">Transmembrane helix</keyword>
<keyword evidence="10" id="KW-0511">Multifunctional enzyme</keyword>
<feature type="region of interest" description="Disordered" evidence="14">
    <location>
        <begin position="627"/>
        <end position="720"/>
    </location>
</feature>
<evidence type="ECO:0000256" key="4">
    <source>
        <dbReference type="ARBA" id="ARBA00022670"/>
    </source>
</evidence>
<dbReference type="InterPro" id="IPR001460">
    <property type="entry name" value="PCN-bd_Tpept"/>
</dbReference>
<dbReference type="EMBL" id="FOEC01000010">
    <property type="protein sequence ID" value="SEO88694.1"/>
    <property type="molecule type" value="Genomic_DNA"/>
</dbReference>
<feature type="compositionally biased region" description="Low complexity" evidence="14">
    <location>
        <begin position="653"/>
        <end position="720"/>
    </location>
</feature>
<evidence type="ECO:0000256" key="13">
    <source>
        <dbReference type="ARBA" id="ARBA00049902"/>
    </source>
</evidence>
<evidence type="ECO:0000256" key="1">
    <source>
        <dbReference type="ARBA" id="ARBA00007090"/>
    </source>
</evidence>
<dbReference type="GO" id="GO:0071555">
    <property type="term" value="P:cell wall organization"/>
    <property type="evidence" value="ECO:0007669"/>
    <property type="project" value="UniProtKB-KW"/>
</dbReference>
<keyword evidence="5" id="KW-0328">Glycosyltransferase</keyword>
<dbReference type="Gene3D" id="1.10.3810.10">
    <property type="entry name" value="Biosynthetic peptidoglycan transglycosylase-like"/>
    <property type="match status" value="1"/>
</dbReference>
<evidence type="ECO:0000256" key="9">
    <source>
        <dbReference type="ARBA" id="ARBA00022984"/>
    </source>
</evidence>
<feature type="domain" description="Glycosyl transferase family 51" evidence="17">
    <location>
        <begin position="75"/>
        <end position="250"/>
    </location>
</feature>
<comment type="catalytic activity">
    <reaction evidence="12">
        <text>Preferential cleavage: (Ac)2-L-Lys-D-Ala-|-D-Ala. Also transpeptidation of peptidyl-alanyl moieties that are N-acyl substituents of D-alanine.</text>
        <dbReference type="EC" id="3.4.16.4"/>
    </reaction>
</comment>
<dbReference type="SUPFAM" id="SSF56601">
    <property type="entry name" value="beta-lactamase/transpeptidase-like"/>
    <property type="match status" value="1"/>
</dbReference>
<gene>
    <name evidence="18" type="ORF">SAMN02910314_01491</name>
</gene>
<keyword evidence="11" id="KW-0961">Cell wall biogenesis/degradation</keyword>
<dbReference type="InterPro" id="IPR023346">
    <property type="entry name" value="Lysozyme-like_dom_sf"/>
</dbReference>
<evidence type="ECO:0000256" key="11">
    <source>
        <dbReference type="ARBA" id="ARBA00023316"/>
    </source>
</evidence>
<evidence type="ECO:0000256" key="7">
    <source>
        <dbReference type="ARBA" id="ARBA00022801"/>
    </source>
</evidence>
<keyword evidence="9" id="KW-0573">Peptidoglycan synthesis</keyword>
<dbReference type="GO" id="GO:0009252">
    <property type="term" value="P:peptidoglycan biosynthetic process"/>
    <property type="evidence" value="ECO:0007669"/>
    <property type="project" value="UniProtKB-KW"/>
</dbReference>
<protein>
    <submittedName>
        <fullName evidence="18">Penicillin-binding protein 1A</fullName>
    </submittedName>
</protein>
<keyword evidence="3" id="KW-0121">Carboxypeptidase</keyword>
<evidence type="ECO:0000259" key="16">
    <source>
        <dbReference type="Pfam" id="PF00905"/>
    </source>
</evidence>
<keyword evidence="8" id="KW-0133">Cell shape</keyword>
<evidence type="ECO:0000256" key="10">
    <source>
        <dbReference type="ARBA" id="ARBA00023268"/>
    </source>
</evidence>
<dbReference type="Gene3D" id="3.40.710.10">
    <property type="entry name" value="DD-peptidase/beta-lactamase superfamily"/>
    <property type="match status" value="1"/>
</dbReference>
<accession>A0A1H8TDM5</accession>
<proteinExistence type="inferred from homology"/>
<comment type="catalytic activity">
    <reaction evidence="13">
        <text>[GlcNAc-(1-&gt;4)-Mur2Ac(oyl-L-Ala-gamma-D-Glu-L-Lys-D-Ala-D-Ala)](n)-di-trans,octa-cis-undecaprenyl diphosphate + beta-D-GlcNAc-(1-&gt;4)-Mur2Ac(oyl-L-Ala-gamma-D-Glu-L-Lys-D-Ala-D-Ala)-di-trans,octa-cis-undecaprenyl diphosphate = [GlcNAc-(1-&gt;4)-Mur2Ac(oyl-L-Ala-gamma-D-Glu-L-Lys-D-Ala-D-Ala)](n+1)-di-trans,octa-cis-undecaprenyl diphosphate + di-trans,octa-cis-undecaprenyl diphosphate + H(+)</text>
        <dbReference type="Rhea" id="RHEA:23708"/>
        <dbReference type="Rhea" id="RHEA-COMP:9602"/>
        <dbReference type="Rhea" id="RHEA-COMP:9603"/>
        <dbReference type="ChEBI" id="CHEBI:15378"/>
        <dbReference type="ChEBI" id="CHEBI:58405"/>
        <dbReference type="ChEBI" id="CHEBI:60033"/>
        <dbReference type="ChEBI" id="CHEBI:78435"/>
        <dbReference type="EC" id="2.4.99.28"/>
    </reaction>
</comment>
<dbReference type="OrthoDB" id="9766909at2"/>
<evidence type="ECO:0000256" key="14">
    <source>
        <dbReference type="SAM" id="MobiDB-lite"/>
    </source>
</evidence>
<feature type="domain" description="Penicillin-binding protein transpeptidase" evidence="16">
    <location>
        <begin position="342"/>
        <end position="602"/>
    </location>
</feature>
<dbReference type="NCBIfam" id="TIGR02074">
    <property type="entry name" value="PBP_1a_fam"/>
    <property type="match status" value="1"/>
</dbReference>
<dbReference type="Pfam" id="PF00905">
    <property type="entry name" value="Transpeptidase"/>
    <property type="match status" value="1"/>
</dbReference>
<comment type="similarity">
    <text evidence="1">In the C-terminal section; belongs to the transpeptidase family.</text>
</comment>
<evidence type="ECO:0000256" key="15">
    <source>
        <dbReference type="SAM" id="Phobius"/>
    </source>
</evidence>
<evidence type="ECO:0000259" key="17">
    <source>
        <dbReference type="Pfam" id="PF00912"/>
    </source>
</evidence>
<organism evidence="18 19">
    <name type="scientific">Denitrobacterium detoxificans</name>
    <dbReference type="NCBI Taxonomy" id="79604"/>
    <lineage>
        <taxon>Bacteria</taxon>
        <taxon>Bacillati</taxon>
        <taxon>Actinomycetota</taxon>
        <taxon>Coriobacteriia</taxon>
        <taxon>Eggerthellales</taxon>
        <taxon>Eggerthellaceae</taxon>
        <taxon>Denitrobacterium</taxon>
    </lineage>
</organism>
<dbReference type="InterPro" id="IPR012338">
    <property type="entry name" value="Beta-lactam/transpept-like"/>
</dbReference>
<evidence type="ECO:0000256" key="2">
    <source>
        <dbReference type="ARBA" id="ARBA00007739"/>
    </source>
</evidence>
<evidence type="ECO:0000256" key="5">
    <source>
        <dbReference type="ARBA" id="ARBA00022676"/>
    </source>
</evidence>
<dbReference type="GO" id="GO:0030288">
    <property type="term" value="C:outer membrane-bounded periplasmic space"/>
    <property type="evidence" value="ECO:0007669"/>
    <property type="project" value="TreeGrafter"/>
</dbReference>
<dbReference type="GO" id="GO:0009002">
    <property type="term" value="F:serine-type D-Ala-D-Ala carboxypeptidase activity"/>
    <property type="evidence" value="ECO:0007669"/>
    <property type="project" value="UniProtKB-EC"/>
</dbReference>
<dbReference type="Proteomes" id="UP000182975">
    <property type="component" value="Unassembled WGS sequence"/>
</dbReference>
<name>A0A1H8TDM5_9ACTN</name>
<keyword evidence="19" id="KW-1185">Reference proteome</keyword>
<dbReference type="InterPro" id="IPR036950">
    <property type="entry name" value="PBP_transglycosylase"/>
</dbReference>
<dbReference type="SUPFAM" id="SSF53955">
    <property type="entry name" value="Lysozyme-like"/>
    <property type="match status" value="1"/>
</dbReference>
<sequence length="720" mass="76725">MGSRAMKKRLGTRNKRRYAPLLFILCALFALVVVGGIAVYTAAESWLEDLPDYADSSAYNYSQKTRVYASDGTTLLAEFYVENREPVSSLDDISEFVRNGTVATEDVRFYEHSGVDLLGIGRALANNLFGGSTEGASTLTQQFVRNTVLADEASEQTIKRKVREAYIALKLEEMYSKDDILLMYLNTVNYGSGAYGIEAAAKKYFSVSASDLTLAQAALLVGIPQSPTYNNPINYPDNALSRRNTVLNRMLTNGYITQEQYDEAVNEPLGLNVSEDESDDGIYAYPYFTSYVRQTLLEDYSEAEVFKGGLTVYTTLDVTAQEAAEAACAEKEEAVDDDLEVALVAVDPDTGFIKALVGGKDYNENEYNLATQSTRQPGSAFKTFTLAAAIENGIDPSTYVNCSSPITLDNWTVENYDGASYGTRSIESAFAISANTGFARLCVMLGPDKVAEMATRLGIETDLETVPSITLGSQGVTVREMAGAYATIASGGIKRDAVAIEKIVDSDGDIIFQADTTGTRVISEEVAHATEKVMEGVVTNGTGTAAALSSGQTVAGKTGTSQNWRDSWFCGITPQYSVAIWLGAREERQMSSSYSATSVFSSFLNQLISKSDTEKFVMNSASNPKYRMLTSDEKEALGATSSTTSSDDEKSSDSSSSSTSTTTNSTTSSSSSSSRSSSSGSSSSSSSNGSSTSNGSSSGSSSDSSQSGTGSSSSSGDSSE</sequence>
<dbReference type="AlphaFoldDB" id="A0A1H8TDM5"/>
<dbReference type="GO" id="GO:0008955">
    <property type="term" value="F:peptidoglycan glycosyltransferase activity"/>
    <property type="evidence" value="ECO:0007669"/>
    <property type="project" value="UniProtKB-EC"/>
</dbReference>
<dbReference type="Pfam" id="PF00912">
    <property type="entry name" value="Transgly"/>
    <property type="match status" value="1"/>
</dbReference>
<dbReference type="PANTHER" id="PTHR32282">
    <property type="entry name" value="BINDING PROTEIN TRANSPEPTIDASE, PUTATIVE-RELATED"/>
    <property type="match status" value="1"/>
</dbReference>
<evidence type="ECO:0000256" key="3">
    <source>
        <dbReference type="ARBA" id="ARBA00022645"/>
    </source>
</evidence>
<dbReference type="GO" id="GO:0008360">
    <property type="term" value="P:regulation of cell shape"/>
    <property type="evidence" value="ECO:0007669"/>
    <property type="project" value="UniProtKB-KW"/>
</dbReference>
<keyword evidence="15" id="KW-0812">Transmembrane</keyword>
<evidence type="ECO:0000256" key="12">
    <source>
        <dbReference type="ARBA" id="ARBA00034000"/>
    </source>
</evidence>
<evidence type="ECO:0000313" key="19">
    <source>
        <dbReference type="Proteomes" id="UP000182975"/>
    </source>
</evidence>
<keyword evidence="15" id="KW-0472">Membrane</keyword>
<evidence type="ECO:0000256" key="6">
    <source>
        <dbReference type="ARBA" id="ARBA00022679"/>
    </source>
</evidence>
<evidence type="ECO:0000313" key="18">
    <source>
        <dbReference type="EMBL" id="SEO88694.1"/>
    </source>
</evidence>
<dbReference type="InterPro" id="IPR001264">
    <property type="entry name" value="Glyco_trans_51"/>
</dbReference>
<dbReference type="InterPro" id="IPR050396">
    <property type="entry name" value="Glycosyltr_51/Transpeptidase"/>
</dbReference>
<evidence type="ECO:0000256" key="8">
    <source>
        <dbReference type="ARBA" id="ARBA00022960"/>
    </source>
</evidence>
<dbReference type="GO" id="GO:0008658">
    <property type="term" value="F:penicillin binding"/>
    <property type="evidence" value="ECO:0007669"/>
    <property type="project" value="InterPro"/>
</dbReference>
<keyword evidence="4" id="KW-0645">Protease</keyword>
<dbReference type="FunFam" id="1.10.3810.10:FF:000001">
    <property type="entry name" value="Penicillin-binding protein 1A"/>
    <property type="match status" value="1"/>
</dbReference>
<feature type="transmembrane region" description="Helical" evidence="15">
    <location>
        <begin position="21"/>
        <end position="43"/>
    </location>
</feature>
<keyword evidence="7" id="KW-0378">Hydrolase</keyword>
<comment type="similarity">
    <text evidence="2">In the N-terminal section; belongs to the glycosyltransferase 51 family.</text>
</comment>
<keyword evidence="6" id="KW-0808">Transferase</keyword>
<reference evidence="19" key="1">
    <citation type="submission" date="2016-10" db="EMBL/GenBank/DDBJ databases">
        <authorList>
            <person name="Varghese N."/>
        </authorList>
    </citation>
    <scope>NUCLEOTIDE SEQUENCE [LARGE SCALE GENOMIC DNA]</scope>
    <source>
        <strain evidence="19">DSM 21843</strain>
    </source>
</reference>
<dbReference type="PANTHER" id="PTHR32282:SF33">
    <property type="entry name" value="PEPTIDOGLYCAN GLYCOSYLTRANSFERASE"/>
    <property type="match status" value="1"/>
</dbReference>
<dbReference type="GO" id="GO:0006508">
    <property type="term" value="P:proteolysis"/>
    <property type="evidence" value="ECO:0007669"/>
    <property type="project" value="UniProtKB-KW"/>
</dbReference>